<dbReference type="Pfam" id="PF04926">
    <property type="entry name" value="PAP_RNA-bind"/>
    <property type="match status" value="1"/>
</dbReference>
<protein>
    <recommendedName>
        <fullName evidence="5">polynucleotide adenylyltransferase</fullName>
        <ecNumber evidence="5">2.7.7.19</ecNumber>
    </recommendedName>
</protein>
<sequence length="753" mass="84774">MGIPGLSNQNNGKQWLGITEPISLAGPTEEDVVKSQELEKYLQGAGLYESQHEAVGREEVLGRLDQIVKIWVKTISRAKGFNEQLVHEANAKIFTFGSYRLGVHGPGADIDTLCVGPRHATREEDFFGELRKMLSEMEEVTELHPVPDAHVPVMKFKFNGISVDLLYARLALWVIPEDLDISQESILQNADEQTVLSLNGCRVTDQVLRLVPNIQNFRTTLRCMRFWAKRRGVYSNVAGFLGGINLALLVGRICQLYPNALPNMLVSRFFRVYTQWRWPNPVMLCAIEEGSLGLSVWDPRRNPKDRYHLMPIITPAYPCMNSTYNVTLSTLRIMSEEFKRGSEICEAMEASKADWDTLFEPYPFFEAYKNYLQIDITAENADDLRQWKGWVESRLRQLTLKIERYTYGMLQCHPYPGEFSDKSRTFHQCYFMGLQRKQGVPVNEGEQFDIRLTVEEFKHSVNAYTLWKPGMDIHVSHVKRRNIPNFIFPGGVRPLLPSKATGENRQSSKSRVSGHSQAEKSQGGKAATNEARKRKRSEENVENNNSKISKSFVSLSPPNKEVHEDITPIISVTSSCSMKFDDSEVNSISAQKSEKPCLKLVGEIPSGDSQAYGSVMGNQQLTAPDASNTKEEERLAIEQIMSGPYEVHQALAEESDELEDDMGYRNQVKDNGGSVKSNNFDISIPKFVVAEEQVIPKETICSTHLFSNGGLDELEPAELTAPLLCGIPAPVPQRKPLIRLNFTSLGKALDKSS</sequence>
<dbReference type="EC" id="2.7.7.19" evidence="5"/>
<keyword evidence="8" id="KW-0548">Nucleotidyltransferase</keyword>
<dbReference type="InterPro" id="IPR007012">
    <property type="entry name" value="PolA_pol_cen_dom"/>
</dbReference>
<dbReference type="FunFam" id="3.30.460.10:FF:000002">
    <property type="entry name" value="Poly(A) polymerase alpha, putative"/>
    <property type="match status" value="1"/>
</dbReference>
<keyword evidence="9" id="KW-0479">Metal-binding</keyword>
<dbReference type="GO" id="GO:0006397">
    <property type="term" value="P:mRNA processing"/>
    <property type="evidence" value="ECO:0007669"/>
    <property type="project" value="UniProtKB-KW"/>
</dbReference>
<feature type="compositionally biased region" description="Polar residues" evidence="15">
    <location>
        <begin position="501"/>
        <end position="520"/>
    </location>
</feature>
<dbReference type="PaxDb" id="3827-XP_004512881.1"/>
<evidence type="ECO:0000256" key="14">
    <source>
        <dbReference type="ARBA" id="ARBA00048830"/>
    </source>
</evidence>
<evidence type="ECO:0000313" key="20">
    <source>
        <dbReference type="RefSeq" id="XP_004512881.1"/>
    </source>
</evidence>
<dbReference type="GO" id="GO:0031123">
    <property type="term" value="P:RNA 3'-end processing"/>
    <property type="evidence" value="ECO:0007669"/>
    <property type="project" value="InterPro"/>
</dbReference>
<dbReference type="SUPFAM" id="SSF55003">
    <property type="entry name" value="PAP/Archaeal CCA-adding enzyme, C-terminal domain"/>
    <property type="match status" value="1"/>
</dbReference>
<dbReference type="PANTHER" id="PTHR10682:SF10">
    <property type="entry name" value="POLYNUCLEOTIDE ADENYLYLTRANSFERASE"/>
    <property type="match status" value="1"/>
</dbReference>
<feature type="region of interest" description="Disordered" evidence="15">
    <location>
        <begin position="497"/>
        <end position="560"/>
    </location>
</feature>
<dbReference type="eggNOG" id="KOG2245">
    <property type="taxonomic scope" value="Eukaryota"/>
</dbReference>
<keyword evidence="12" id="KW-0460">Magnesium</keyword>
<feature type="compositionally biased region" description="Polar residues" evidence="15">
    <location>
        <begin position="542"/>
        <end position="557"/>
    </location>
</feature>
<feature type="domain" description="Poly(A) polymerase nucleotidyltransferase" evidence="18">
    <location>
        <begin position="17"/>
        <end position="211"/>
    </location>
</feature>
<dbReference type="GO" id="GO:1990817">
    <property type="term" value="F:poly(A) RNA polymerase activity"/>
    <property type="evidence" value="ECO:0007669"/>
    <property type="project" value="UniProtKB-EC"/>
</dbReference>
<organism evidence="19 20">
    <name type="scientific">Cicer arietinum</name>
    <name type="common">Chickpea</name>
    <name type="synonym">Garbanzo</name>
    <dbReference type="NCBI Taxonomy" id="3827"/>
    <lineage>
        <taxon>Eukaryota</taxon>
        <taxon>Viridiplantae</taxon>
        <taxon>Streptophyta</taxon>
        <taxon>Embryophyta</taxon>
        <taxon>Tracheophyta</taxon>
        <taxon>Spermatophyta</taxon>
        <taxon>Magnoliopsida</taxon>
        <taxon>eudicotyledons</taxon>
        <taxon>Gunneridae</taxon>
        <taxon>Pentapetalae</taxon>
        <taxon>rosids</taxon>
        <taxon>fabids</taxon>
        <taxon>Fabales</taxon>
        <taxon>Fabaceae</taxon>
        <taxon>Papilionoideae</taxon>
        <taxon>50 kb inversion clade</taxon>
        <taxon>NPAAA clade</taxon>
        <taxon>Hologalegina</taxon>
        <taxon>IRL clade</taxon>
        <taxon>Cicereae</taxon>
        <taxon>Cicer</taxon>
    </lineage>
</organism>
<dbReference type="KEGG" id="cam:101514104"/>
<dbReference type="AlphaFoldDB" id="A0A1S2Z0K1"/>
<dbReference type="GO" id="GO:0003723">
    <property type="term" value="F:RNA binding"/>
    <property type="evidence" value="ECO:0007669"/>
    <property type="project" value="InterPro"/>
</dbReference>
<comment type="subcellular location">
    <subcellularLocation>
        <location evidence="3">Nucleus</location>
    </subcellularLocation>
</comment>
<comment type="catalytic activity">
    <reaction evidence="14">
        <text>RNA(n) + ATP = RNA(n)-3'-adenine ribonucleotide + diphosphate</text>
        <dbReference type="Rhea" id="RHEA:11332"/>
        <dbReference type="Rhea" id="RHEA-COMP:14527"/>
        <dbReference type="Rhea" id="RHEA-COMP:17347"/>
        <dbReference type="ChEBI" id="CHEBI:30616"/>
        <dbReference type="ChEBI" id="CHEBI:33019"/>
        <dbReference type="ChEBI" id="CHEBI:140395"/>
        <dbReference type="ChEBI" id="CHEBI:173115"/>
        <dbReference type="EC" id="2.7.7.19"/>
    </reaction>
</comment>
<evidence type="ECO:0000256" key="2">
    <source>
        <dbReference type="ARBA" id="ARBA00001946"/>
    </source>
</evidence>
<evidence type="ECO:0000256" key="7">
    <source>
        <dbReference type="ARBA" id="ARBA00022679"/>
    </source>
</evidence>
<keyword evidence="11" id="KW-0067">ATP-binding</keyword>
<dbReference type="CDD" id="cd05402">
    <property type="entry name" value="NT_PAP_TUTase"/>
    <property type="match status" value="1"/>
</dbReference>
<evidence type="ECO:0000256" key="13">
    <source>
        <dbReference type="ARBA" id="ARBA00023242"/>
    </source>
</evidence>
<evidence type="ECO:0000256" key="6">
    <source>
        <dbReference type="ARBA" id="ARBA00022664"/>
    </source>
</evidence>
<evidence type="ECO:0000256" key="15">
    <source>
        <dbReference type="SAM" id="MobiDB-lite"/>
    </source>
</evidence>
<evidence type="ECO:0000256" key="1">
    <source>
        <dbReference type="ARBA" id="ARBA00001936"/>
    </source>
</evidence>
<comment type="cofactor">
    <cofactor evidence="1">
        <name>Mn(2+)</name>
        <dbReference type="ChEBI" id="CHEBI:29035"/>
    </cofactor>
</comment>
<dbReference type="InterPro" id="IPR048840">
    <property type="entry name" value="PolA_pol_NTPase"/>
</dbReference>
<keyword evidence="10" id="KW-0547">Nucleotide-binding</keyword>
<evidence type="ECO:0000259" key="16">
    <source>
        <dbReference type="Pfam" id="PF04926"/>
    </source>
</evidence>
<proteinExistence type="inferred from homology"/>
<evidence type="ECO:0000256" key="12">
    <source>
        <dbReference type="ARBA" id="ARBA00022842"/>
    </source>
</evidence>
<dbReference type="InterPro" id="IPR011068">
    <property type="entry name" value="NuclTrfase_I-like_C"/>
</dbReference>
<evidence type="ECO:0000256" key="5">
    <source>
        <dbReference type="ARBA" id="ARBA00012388"/>
    </source>
</evidence>
<evidence type="ECO:0000256" key="9">
    <source>
        <dbReference type="ARBA" id="ARBA00022723"/>
    </source>
</evidence>
<comment type="cofactor">
    <cofactor evidence="2">
        <name>Mg(2+)</name>
        <dbReference type="ChEBI" id="CHEBI:18420"/>
    </cofactor>
</comment>
<dbReference type="GO" id="GO:0005634">
    <property type="term" value="C:nucleus"/>
    <property type="evidence" value="ECO:0007669"/>
    <property type="project" value="UniProtKB-SubCell"/>
</dbReference>
<evidence type="ECO:0000256" key="4">
    <source>
        <dbReference type="ARBA" id="ARBA00010912"/>
    </source>
</evidence>
<evidence type="ECO:0000259" key="18">
    <source>
        <dbReference type="Pfam" id="PF20750"/>
    </source>
</evidence>
<dbReference type="SUPFAM" id="SSF81631">
    <property type="entry name" value="PAP/OAS1 substrate-binding domain"/>
    <property type="match status" value="1"/>
</dbReference>
<evidence type="ECO:0000256" key="3">
    <source>
        <dbReference type="ARBA" id="ARBA00004123"/>
    </source>
</evidence>
<reference evidence="20" key="2">
    <citation type="submission" date="2025-08" db="UniProtKB">
        <authorList>
            <consortium name="RefSeq"/>
        </authorList>
    </citation>
    <scope>IDENTIFICATION</scope>
    <source>
        <tissue evidence="20">Etiolated seedlings</tissue>
    </source>
</reference>
<evidence type="ECO:0000256" key="11">
    <source>
        <dbReference type="ARBA" id="ARBA00022840"/>
    </source>
</evidence>
<comment type="similarity">
    <text evidence="4">Belongs to the poly(A) polymerase family.</text>
</comment>
<dbReference type="GO" id="GO:0005524">
    <property type="term" value="F:ATP binding"/>
    <property type="evidence" value="ECO:0007669"/>
    <property type="project" value="UniProtKB-KW"/>
</dbReference>
<dbReference type="GO" id="GO:0046872">
    <property type="term" value="F:metal ion binding"/>
    <property type="evidence" value="ECO:0007669"/>
    <property type="project" value="UniProtKB-KW"/>
</dbReference>
<dbReference type="GeneID" id="101514104"/>
<dbReference type="RefSeq" id="XP_004512881.1">
    <property type="nucleotide sequence ID" value="XM_004512824.3"/>
</dbReference>
<dbReference type="STRING" id="3827.A0A1S2Z0K1"/>
<dbReference type="Pfam" id="PF20750">
    <property type="entry name" value="PAP_NTPase"/>
    <property type="match status" value="1"/>
</dbReference>
<evidence type="ECO:0000259" key="17">
    <source>
        <dbReference type="Pfam" id="PF04928"/>
    </source>
</evidence>
<dbReference type="FunFam" id="3.30.70.590:FF:000002">
    <property type="entry name" value="Nuclear poly(A) polymerase 4"/>
    <property type="match status" value="1"/>
</dbReference>
<gene>
    <name evidence="20" type="primary">LOC101514104</name>
</gene>
<dbReference type="Gene3D" id="3.30.460.10">
    <property type="entry name" value="Beta Polymerase, domain 2"/>
    <property type="match status" value="1"/>
</dbReference>
<keyword evidence="13" id="KW-0539">Nucleus</keyword>
<dbReference type="InterPro" id="IPR043519">
    <property type="entry name" value="NT_sf"/>
</dbReference>
<reference evidence="19" key="1">
    <citation type="journal article" date="2013" name="Nat. Biotechnol.">
        <title>Draft genome sequence of chickpea (Cicer arietinum) provides a resource for trait improvement.</title>
        <authorList>
            <person name="Varshney R.K."/>
            <person name="Song C."/>
            <person name="Saxena R.K."/>
            <person name="Azam S."/>
            <person name="Yu S."/>
            <person name="Sharpe A.G."/>
            <person name="Cannon S."/>
            <person name="Baek J."/>
            <person name="Rosen B.D."/>
            <person name="Tar'an B."/>
            <person name="Millan T."/>
            <person name="Zhang X."/>
            <person name="Ramsay L.D."/>
            <person name="Iwata A."/>
            <person name="Wang Y."/>
            <person name="Nelson W."/>
            <person name="Farmer A.D."/>
            <person name="Gaur P.M."/>
            <person name="Soderlund C."/>
            <person name="Penmetsa R.V."/>
            <person name="Xu C."/>
            <person name="Bharti A.K."/>
            <person name="He W."/>
            <person name="Winter P."/>
            <person name="Zhao S."/>
            <person name="Hane J.K."/>
            <person name="Carrasquilla-Garcia N."/>
            <person name="Condie J.A."/>
            <person name="Upadhyaya H.D."/>
            <person name="Luo M.C."/>
            <person name="Thudi M."/>
            <person name="Gowda C.L."/>
            <person name="Singh N.P."/>
            <person name="Lichtenzveig J."/>
            <person name="Gali K.K."/>
            <person name="Rubio J."/>
            <person name="Nadarajan N."/>
            <person name="Dolezel J."/>
            <person name="Bansal K.C."/>
            <person name="Xu X."/>
            <person name="Edwards D."/>
            <person name="Zhang G."/>
            <person name="Kahl G."/>
            <person name="Gil J."/>
            <person name="Singh K.B."/>
            <person name="Datta S.K."/>
            <person name="Jackson S.A."/>
            <person name="Wang J."/>
            <person name="Cook D.R."/>
        </authorList>
    </citation>
    <scope>NUCLEOTIDE SEQUENCE [LARGE SCALE GENOMIC DNA]</scope>
    <source>
        <strain evidence="19">cv. CDC Frontier</strain>
    </source>
</reference>
<dbReference type="SUPFAM" id="SSF81301">
    <property type="entry name" value="Nucleotidyltransferase"/>
    <property type="match status" value="1"/>
</dbReference>
<dbReference type="Proteomes" id="UP000087171">
    <property type="component" value="Chromosome Ca8"/>
</dbReference>
<keyword evidence="6" id="KW-0507">mRNA processing</keyword>
<feature type="domain" description="Poly(A) polymerase RNA-binding" evidence="16">
    <location>
        <begin position="364"/>
        <end position="424"/>
    </location>
</feature>
<evidence type="ECO:0000256" key="10">
    <source>
        <dbReference type="ARBA" id="ARBA00022741"/>
    </source>
</evidence>
<dbReference type="Gene3D" id="1.10.1410.10">
    <property type="match status" value="1"/>
</dbReference>
<dbReference type="FunFam" id="1.10.1410.10:FF:000001">
    <property type="entry name" value="Putative poly(A) polymerase gamma"/>
    <property type="match status" value="1"/>
</dbReference>
<dbReference type="OrthoDB" id="412748at2759"/>
<keyword evidence="19" id="KW-1185">Reference proteome</keyword>
<dbReference type="PANTHER" id="PTHR10682">
    <property type="entry name" value="POLY A POLYMERASE"/>
    <property type="match status" value="1"/>
</dbReference>
<evidence type="ECO:0000256" key="8">
    <source>
        <dbReference type="ARBA" id="ARBA00022695"/>
    </source>
</evidence>
<dbReference type="Pfam" id="PF04928">
    <property type="entry name" value="PAP_central"/>
    <property type="match status" value="1"/>
</dbReference>
<name>A0A1S2Z0K1_CICAR</name>
<accession>A0A1S2Z0K1</accession>
<feature type="domain" description="Poly(A) polymerase central" evidence="17">
    <location>
        <begin position="216"/>
        <end position="360"/>
    </location>
</feature>
<dbReference type="Gene3D" id="3.30.70.590">
    <property type="entry name" value="Poly(A) polymerase predicted RNA binding domain"/>
    <property type="match status" value="1"/>
</dbReference>
<evidence type="ECO:0000313" key="19">
    <source>
        <dbReference type="Proteomes" id="UP000087171"/>
    </source>
</evidence>
<keyword evidence="7" id="KW-0808">Transferase</keyword>
<dbReference type="InterPro" id="IPR007010">
    <property type="entry name" value="PolA_pol_RNA-bd_dom"/>
</dbReference>